<dbReference type="RefSeq" id="WP_353541039.1">
    <property type="nucleotide sequence ID" value="NZ_BAABRN010000006.1"/>
</dbReference>
<gene>
    <name evidence="4" type="primary">ybiA</name>
    <name evidence="4" type="ORF">Dxin01_00796</name>
</gene>
<dbReference type="CDD" id="cd15457">
    <property type="entry name" value="NADAR"/>
    <property type="match status" value="1"/>
</dbReference>
<proteinExistence type="predicted"/>
<evidence type="ECO:0000256" key="2">
    <source>
        <dbReference type="ARBA" id="ARBA00000751"/>
    </source>
</evidence>
<evidence type="ECO:0000313" key="4">
    <source>
        <dbReference type="EMBL" id="GAA5501065.1"/>
    </source>
</evidence>
<dbReference type="Gene3D" id="1.10.357.40">
    <property type="entry name" value="YbiA-like"/>
    <property type="match status" value="1"/>
</dbReference>
<dbReference type="EMBL" id="BAABRN010000006">
    <property type="protein sequence ID" value="GAA5501065.1"/>
    <property type="molecule type" value="Genomic_DNA"/>
</dbReference>
<accession>A0ABP9VA58</accession>
<evidence type="ECO:0000256" key="1">
    <source>
        <dbReference type="ARBA" id="ARBA00000022"/>
    </source>
</evidence>
<evidence type="ECO:0000259" key="3">
    <source>
        <dbReference type="Pfam" id="PF08719"/>
    </source>
</evidence>
<dbReference type="SUPFAM" id="SSF143990">
    <property type="entry name" value="YbiA-like"/>
    <property type="match status" value="1"/>
</dbReference>
<evidence type="ECO:0000313" key="5">
    <source>
        <dbReference type="Proteomes" id="UP001458946"/>
    </source>
</evidence>
<comment type="catalytic activity">
    <reaction evidence="2">
        <text>2,5-diamino-6-hydroxy-4-(5-phosphoribosylamino)-pyrimidine + H2O = 2,5,6-triamino-4-hydroxypyrimidine + D-ribose 5-phosphate</text>
        <dbReference type="Rhea" id="RHEA:23436"/>
        <dbReference type="ChEBI" id="CHEBI:15377"/>
        <dbReference type="ChEBI" id="CHEBI:58614"/>
        <dbReference type="ChEBI" id="CHEBI:78346"/>
        <dbReference type="ChEBI" id="CHEBI:137796"/>
    </reaction>
</comment>
<dbReference type="InterPro" id="IPR037238">
    <property type="entry name" value="YbiA-like_sf"/>
</dbReference>
<organism evidence="4 5">
    <name type="scientific">Deinococcus xinjiangensis</name>
    <dbReference type="NCBI Taxonomy" id="457454"/>
    <lineage>
        <taxon>Bacteria</taxon>
        <taxon>Thermotogati</taxon>
        <taxon>Deinococcota</taxon>
        <taxon>Deinococci</taxon>
        <taxon>Deinococcales</taxon>
        <taxon>Deinococcaceae</taxon>
        <taxon>Deinococcus</taxon>
    </lineage>
</organism>
<dbReference type="Pfam" id="PF08719">
    <property type="entry name" value="NADAR"/>
    <property type="match status" value="1"/>
</dbReference>
<dbReference type="InterPro" id="IPR012816">
    <property type="entry name" value="NADAR"/>
</dbReference>
<keyword evidence="5" id="KW-1185">Reference proteome</keyword>
<feature type="domain" description="NADAR" evidence="3">
    <location>
        <begin position="17"/>
        <end position="147"/>
    </location>
</feature>
<name>A0ABP9VA58_9DEIO</name>
<protein>
    <submittedName>
        <fullName evidence="4">N-glycosidase YbiA</fullName>
    </submittedName>
</protein>
<sequence>MSRLTALQRGMITEFQGKYRFLSNFWPCQIVMRGQVFPSVENAYQAAKTLDLEARQAFTCCASGAAKKLGRRLELRPDWDEVKEDLMLRMLRMKFRGELAELLLGTADAHLQEGNRWGDRYWGVDLQTGVGENRLGSLLMTVRAELRQRTGQSRG</sequence>
<comment type="catalytic activity">
    <reaction evidence="1">
        <text>5-amino-6-(5-phospho-D-ribosylamino)uracil + H2O = 5,6-diaminouracil + D-ribose 5-phosphate</text>
        <dbReference type="Rhea" id="RHEA:55020"/>
        <dbReference type="ChEBI" id="CHEBI:15377"/>
        <dbReference type="ChEBI" id="CHEBI:46252"/>
        <dbReference type="ChEBI" id="CHEBI:58453"/>
        <dbReference type="ChEBI" id="CHEBI:78346"/>
    </reaction>
</comment>
<dbReference type="Proteomes" id="UP001458946">
    <property type="component" value="Unassembled WGS sequence"/>
</dbReference>
<reference evidence="4 5" key="1">
    <citation type="submission" date="2024-02" db="EMBL/GenBank/DDBJ databases">
        <title>Deinococcus xinjiangensis NBRC 107630.</title>
        <authorList>
            <person name="Ichikawa N."/>
            <person name="Katano-Makiyama Y."/>
            <person name="Hidaka K."/>
        </authorList>
    </citation>
    <scope>NUCLEOTIDE SEQUENCE [LARGE SCALE GENOMIC DNA]</scope>
    <source>
        <strain evidence="4 5">NBRC 107630</strain>
    </source>
</reference>
<comment type="caution">
    <text evidence="4">The sequence shown here is derived from an EMBL/GenBank/DDBJ whole genome shotgun (WGS) entry which is preliminary data.</text>
</comment>